<dbReference type="Ensembl" id="ENSGMOT00000011218.2">
    <property type="protein sequence ID" value="ENSGMOP00000010920.2"/>
    <property type="gene ID" value="ENSGMOG00000010205.2"/>
</dbReference>
<feature type="disulfide bond" evidence="2">
    <location>
        <begin position="477"/>
        <end position="538"/>
    </location>
</feature>
<feature type="domain" description="Ig-like" evidence="6">
    <location>
        <begin position="857"/>
        <end position="930"/>
    </location>
</feature>
<evidence type="ECO:0000259" key="5">
    <source>
        <dbReference type="PROSITE" id="PS50287"/>
    </source>
</evidence>
<dbReference type="InterPro" id="IPR007110">
    <property type="entry name" value="Ig-like_dom"/>
</dbReference>
<dbReference type="PROSITE" id="PS00420">
    <property type="entry name" value="SRCR_1"/>
    <property type="match status" value="1"/>
</dbReference>
<evidence type="ECO:0000313" key="7">
    <source>
        <dbReference type="Ensembl" id="ENSGMOP00000010920.2"/>
    </source>
</evidence>
<dbReference type="PROSITE" id="PS50287">
    <property type="entry name" value="SRCR_2"/>
    <property type="match status" value="7"/>
</dbReference>
<feature type="disulfide bond" evidence="2">
    <location>
        <begin position="99"/>
        <end position="109"/>
    </location>
</feature>
<feature type="disulfide bond" evidence="2">
    <location>
        <begin position="68"/>
        <end position="129"/>
    </location>
</feature>
<sequence>MKAKRLHVLLVIAIGLLNSPLNAGIDSQQIRLVNGMTRCSGRVEVLHEGQWGSVCDDAWGLQEAEVVCRQMKCGTALGVKYQAHFGPGAGPILLDDLRCNGQERTLGECKHAGFGVNNCGHSEDAGVECSEKVKLFNGTSRCNGRLEVEHEGQWVKICKNSHWGNKEESLVCRELDCGTPDKKAVRLNIGAGTNLGSFTASCIGAETSIAACPLQSNPSACEAAVVYCTGHPNIKLVNGTDRCTGRVEVQNDGQWGTVCDDSWDIRDAQVACRAMDCGTPLLIKPAAYYGPGRGNVWLDDLECLGNETSLMQCKRTGFGESNCNHMEDAGVQCSISTRLLNGSNHCSGRVEINQEGHWATVFNANWGLNEALVVCREMQCGEPVVASTPFNFGHAGQATGYTTTCNGRETSISQCSLRGYAQTSQNHAAAATVVCSGNVRLVNGSNKCTGRVELYQNGQWGSVCDETWDMNDAAVVCTYLQCGRAQKIPNSGFFGRGSTNMLIGEISCTGREHSPDECKQKNIGSSTCNSTSVAGLLCSDGLPTRLVHSTGQCFGRVEVQHAGQWGTVCGEDWSMSDAMVVCGLLGCGNAASISGNAQFEQGTGPIWEASDLCFNNEASVFKCSQSGFNGTSCGHEQDAGVVCTESIRLVNGRSECSGRLEISHNGQWGTICDDEWEMSNTEVVCRQMGCGQGLSFGGEFGAGSGPIWLDNVVCTGEEDAITQCPHQSYGENNCGHSEDVGIVCLGNLPKPHVSLNPGPEVNFGDRVEITCSVLTDHLGGTYVLQKTPGPFRMQRYSASETATFTIPKTNLSHGGLYHCHFQKKILSKTIDMLGDPVELKVTVKLQQPIISLPSGGPMMLIPTNKIEVKGGSTFSISCSIFSKYEGGCFYLRKSNTTATKHQESLSHSIIQVAYFDFLDVTTQDQGDYTCVYSINISTQSFHSVPSKIIQVIVSGSAVSSTVTGTMVGLALVLILSAIVYLCWRRRGMASR</sequence>
<dbReference type="OMA" id="WEMSNAD"/>
<dbReference type="AlphaFoldDB" id="A0A8C4ZAT6"/>
<evidence type="ECO:0000256" key="4">
    <source>
        <dbReference type="SAM" id="SignalP"/>
    </source>
</evidence>
<feature type="disulfide bond" evidence="2">
    <location>
        <begin position="613"/>
        <end position="623"/>
    </location>
</feature>
<dbReference type="PANTHER" id="PTHR48071">
    <property type="entry name" value="SRCR DOMAIN-CONTAINING PROTEIN"/>
    <property type="match status" value="1"/>
</dbReference>
<dbReference type="SMART" id="SM00202">
    <property type="entry name" value="SR"/>
    <property type="match status" value="7"/>
</dbReference>
<feature type="disulfide bond" evidence="2">
    <location>
        <begin position="259"/>
        <end position="323"/>
    </location>
</feature>
<dbReference type="GO" id="GO:0005886">
    <property type="term" value="C:plasma membrane"/>
    <property type="evidence" value="ECO:0007669"/>
    <property type="project" value="TreeGrafter"/>
</dbReference>
<dbReference type="GeneTree" id="ENSGT00940000162108"/>
<keyword evidence="8" id="KW-1185">Reference proteome</keyword>
<dbReference type="PROSITE" id="PS50835">
    <property type="entry name" value="IG_LIKE"/>
    <property type="match status" value="1"/>
</dbReference>
<dbReference type="GO" id="GO:0031638">
    <property type="term" value="P:zymogen activation"/>
    <property type="evidence" value="ECO:0007669"/>
    <property type="project" value="TreeGrafter"/>
</dbReference>
<name>A0A8C4ZAT6_GADMO</name>
<feature type="domain" description="SRCR" evidence="5">
    <location>
        <begin position="133"/>
        <end position="229"/>
    </location>
</feature>
<feature type="domain" description="SRCR" evidence="5">
    <location>
        <begin position="234"/>
        <end position="334"/>
    </location>
</feature>
<evidence type="ECO:0000256" key="3">
    <source>
        <dbReference type="SAM" id="Phobius"/>
    </source>
</evidence>
<dbReference type="Pfam" id="PF00530">
    <property type="entry name" value="SRCR"/>
    <property type="match status" value="7"/>
</dbReference>
<dbReference type="InterPro" id="IPR013783">
    <property type="entry name" value="Ig-like_fold"/>
</dbReference>
<evidence type="ECO:0008006" key="9">
    <source>
        <dbReference type="Google" id="ProtNLM"/>
    </source>
</evidence>
<organism evidence="7 8">
    <name type="scientific">Gadus morhua</name>
    <name type="common">Atlantic cod</name>
    <dbReference type="NCBI Taxonomy" id="8049"/>
    <lineage>
        <taxon>Eukaryota</taxon>
        <taxon>Metazoa</taxon>
        <taxon>Chordata</taxon>
        <taxon>Craniata</taxon>
        <taxon>Vertebrata</taxon>
        <taxon>Euteleostomi</taxon>
        <taxon>Actinopterygii</taxon>
        <taxon>Neopterygii</taxon>
        <taxon>Teleostei</taxon>
        <taxon>Neoteleostei</taxon>
        <taxon>Acanthomorphata</taxon>
        <taxon>Zeiogadaria</taxon>
        <taxon>Gadariae</taxon>
        <taxon>Gadiformes</taxon>
        <taxon>Gadoidei</taxon>
        <taxon>Gadidae</taxon>
        <taxon>Gadus</taxon>
    </lineage>
</organism>
<reference evidence="7" key="2">
    <citation type="submission" date="2025-09" db="UniProtKB">
        <authorList>
            <consortium name="Ensembl"/>
        </authorList>
    </citation>
    <scope>IDENTIFICATION</scope>
</reference>
<evidence type="ECO:0000313" key="8">
    <source>
        <dbReference type="Proteomes" id="UP000694546"/>
    </source>
</evidence>
<feature type="domain" description="SRCR" evidence="5">
    <location>
        <begin position="30"/>
        <end position="130"/>
    </location>
</feature>
<dbReference type="Gene3D" id="3.10.250.10">
    <property type="entry name" value="SRCR-like domain"/>
    <property type="match status" value="7"/>
</dbReference>
<feature type="disulfide bond" evidence="2">
    <location>
        <begin position="303"/>
        <end position="313"/>
    </location>
</feature>
<feature type="domain" description="SRCR" evidence="5">
    <location>
        <begin position="544"/>
        <end position="644"/>
    </location>
</feature>
<keyword evidence="3" id="KW-0472">Membrane</keyword>
<feature type="disulfide bond" evidence="2">
    <location>
        <begin position="508"/>
        <end position="518"/>
    </location>
</feature>
<reference evidence="7" key="1">
    <citation type="submission" date="2025-08" db="UniProtKB">
        <authorList>
            <consortium name="Ensembl"/>
        </authorList>
    </citation>
    <scope>IDENTIFICATION</scope>
</reference>
<keyword evidence="4" id="KW-0732">Signal</keyword>
<feature type="chain" id="PRO_5047316485" description="Deleted in malignant brain tumors 1 protein-like" evidence="4">
    <location>
        <begin position="25"/>
        <end position="991"/>
    </location>
</feature>
<dbReference type="SUPFAM" id="SSF48726">
    <property type="entry name" value="Immunoglobulin"/>
    <property type="match status" value="2"/>
</dbReference>
<feature type="domain" description="SRCR" evidence="5">
    <location>
        <begin position="439"/>
        <end position="539"/>
    </location>
</feature>
<feature type="disulfide bond" evidence="2">
    <location>
        <begin position="582"/>
        <end position="643"/>
    </location>
</feature>
<protein>
    <recommendedName>
        <fullName evidence="9">Deleted in malignant brain tumors 1 protein-like</fullName>
    </recommendedName>
</protein>
<feature type="disulfide bond" evidence="2">
    <location>
        <begin position="272"/>
        <end position="333"/>
    </location>
</feature>
<feature type="disulfide bond" evidence="2">
    <location>
        <begin position="202"/>
        <end position="212"/>
    </location>
</feature>
<feature type="disulfide bond" evidence="2">
    <location>
        <begin position="464"/>
        <end position="528"/>
    </location>
</feature>
<feature type="disulfide bond" evidence="2">
    <location>
        <begin position="405"/>
        <end position="415"/>
    </location>
</feature>
<dbReference type="InterPro" id="IPR036179">
    <property type="entry name" value="Ig-like_dom_sf"/>
</dbReference>
<feature type="disulfide bond" evidence="2">
    <location>
        <begin position="714"/>
        <end position="724"/>
    </location>
</feature>
<feature type="disulfide bond" evidence="2">
    <location>
        <begin position="569"/>
        <end position="633"/>
    </location>
</feature>
<comment type="caution">
    <text evidence="2">Lacks conserved residue(s) required for the propagation of feature annotation.</text>
</comment>
<evidence type="ECO:0000256" key="2">
    <source>
        <dbReference type="PROSITE-ProRule" id="PRU00196"/>
    </source>
</evidence>
<dbReference type="PANTHER" id="PTHR48071:SF27">
    <property type="entry name" value="SCAVENGER RECEPTOR CYSTEINE-RICH TYPE 1 PROTEIN M130-LIKE"/>
    <property type="match status" value="1"/>
</dbReference>
<dbReference type="SUPFAM" id="SSF56487">
    <property type="entry name" value="SRCR-like"/>
    <property type="match status" value="7"/>
</dbReference>
<dbReference type="Proteomes" id="UP000694546">
    <property type="component" value="Chromosome 21"/>
</dbReference>
<dbReference type="GO" id="GO:0004252">
    <property type="term" value="F:serine-type endopeptidase activity"/>
    <property type="evidence" value="ECO:0007669"/>
    <property type="project" value="TreeGrafter"/>
</dbReference>
<feature type="transmembrane region" description="Helical" evidence="3">
    <location>
        <begin position="962"/>
        <end position="983"/>
    </location>
</feature>
<keyword evidence="3" id="KW-1133">Transmembrane helix</keyword>
<feature type="disulfide bond" evidence="2">
    <location>
        <begin position="55"/>
        <end position="119"/>
    </location>
</feature>
<dbReference type="InterPro" id="IPR003599">
    <property type="entry name" value="Ig_sub"/>
</dbReference>
<feature type="domain" description="SRCR" evidence="5">
    <location>
        <begin position="337"/>
        <end position="436"/>
    </location>
</feature>
<dbReference type="InterPro" id="IPR001190">
    <property type="entry name" value="SRCR"/>
</dbReference>
<evidence type="ECO:0000256" key="1">
    <source>
        <dbReference type="ARBA" id="ARBA00023157"/>
    </source>
</evidence>
<evidence type="ECO:0000259" key="6">
    <source>
        <dbReference type="PROSITE" id="PS50835"/>
    </source>
</evidence>
<proteinExistence type="predicted"/>
<dbReference type="SMART" id="SM00409">
    <property type="entry name" value="IG"/>
    <property type="match status" value="2"/>
</dbReference>
<dbReference type="PRINTS" id="PR00258">
    <property type="entry name" value="SPERACTRCPTR"/>
</dbReference>
<dbReference type="InterPro" id="IPR036772">
    <property type="entry name" value="SRCR-like_dom_sf"/>
</dbReference>
<keyword evidence="1 2" id="KW-1015">Disulfide bond</keyword>
<feature type="domain" description="SRCR" evidence="5">
    <location>
        <begin position="647"/>
        <end position="745"/>
    </location>
</feature>
<dbReference type="Gene3D" id="2.60.40.10">
    <property type="entry name" value="Immunoglobulins"/>
    <property type="match status" value="2"/>
</dbReference>
<keyword evidence="3" id="KW-0812">Transmembrane</keyword>
<feature type="signal peptide" evidence="4">
    <location>
        <begin position="1"/>
        <end position="24"/>
    </location>
</feature>
<accession>A0A8C4ZAT6</accession>